<dbReference type="InterPro" id="IPR051476">
    <property type="entry name" value="Bac_ResReg_Asp_Phosphatase"/>
</dbReference>
<feature type="repeat" description="TPR" evidence="6">
    <location>
        <begin position="126"/>
        <end position="159"/>
    </location>
</feature>
<comment type="subcellular location">
    <subcellularLocation>
        <location evidence="1">Cytoplasm</location>
    </subcellularLocation>
</comment>
<keyword evidence="4 6" id="KW-0802">TPR repeat</keyword>
<evidence type="ECO:0000259" key="7">
    <source>
        <dbReference type="Pfam" id="PF17874"/>
    </source>
</evidence>
<dbReference type="InterPro" id="IPR041617">
    <property type="entry name" value="TPR_MalT"/>
</dbReference>
<accession>A0ABW5A1D2</accession>
<feature type="domain" description="MalT-like TPR region" evidence="7">
    <location>
        <begin position="118"/>
        <end position="356"/>
    </location>
</feature>
<evidence type="ECO:0000256" key="3">
    <source>
        <dbReference type="ARBA" id="ARBA00022737"/>
    </source>
</evidence>
<dbReference type="InterPro" id="IPR011990">
    <property type="entry name" value="TPR-like_helical_dom_sf"/>
</dbReference>
<keyword evidence="3" id="KW-0677">Repeat</keyword>
<name>A0ABW5A1D2_9BACL</name>
<dbReference type="Proteomes" id="UP001597343">
    <property type="component" value="Unassembled WGS sequence"/>
</dbReference>
<dbReference type="SUPFAM" id="SSF48452">
    <property type="entry name" value="TPR-like"/>
    <property type="match status" value="3"/>
</dbReference>
<evidence type="ECO:0000313" key="8">
    <source>
        <dbReference type="EMBL" id="MFD2172027.1"/>
    </source>
</evidence>
<sequence length="365" mass="42620">MDLNLEYVSTYKMARAMVAGKEYNSAIPLLKELLDTPRSQISTMDIMFELADCYFHTDQLPESEKLFNQVYELAILRQDHHQQALTLKNIGLIEFRRKRYQLAAYQWHRSLEEADKMEEQDVFLKASILFNLGLVHSKLGNLEDALDYFNGSSALYEGTNSMYEIGHVYMGLGMSYKRLNDLERAVDYSERATAIFEGLNNVLMTIKTKVTSAVLLGEKGHDLEAEQMLLAAIARFRELGQFEEMGMTKVELAKLRLRQQKFRQAEELCHEARSLLPELHLYQAWINRIHGRIAKDRDQREEAIRRLKTAAECFKRMEEVKDWDDTMYELAELYLEAEDHEQAIGILEEIRRYSRQILEERGIAL</sequence>
<dbReference type="Pfam" id="PF17874">
    <property type="entry name" value="TPR_MalT"/>
    <property type="match status" value="1"/>
</dbReference>
<dbReference type="Pfam" id="PF13424">
    <property type="entry name" value="TPR_12"/>
    <property type="match status" value="1"/>
</dbReference>
<dbReference type="PANTHER" id="PTHR46630">
    <property type="entry name" value="TETRATRICOPEPTIDE REPEAT PROTEIN 29"/>
    <property type="match status" value="1"/>
</dbReference>
<dbReference type="RefSeq" id="WP_386049517.1">
    <property type="nucleotide sequence ID" value="NZ_JBHUIO010000011.1"/>
</dbReference>
<reference evidence="9" key="1">
    <citation type="journal article" date="2019" name="Int. J. Syst. Evol. Microbiol.">
        <title>The Global Catalogue of Microorganisms (GCM) 10K type strain sequencing project: providing services to taxonomists for standard genome sequencing and annotation.</title>
        <authorList>
            <consortium name="The Broad Institute Genomics Platform"/>
            <consortium name="The Broad Institute Genome Sequencing Center for Infectious Disease"/>
            <person name="Wu L."/>
            <person name="Ma J."/>
        </authorList>
    </citation>
    <scope>NUCLEOTIDE SEQUENCE [LARGE SCALE GENOMIC DNA]</scope>
    <source>
        <strain evidence="9">CGMCC 1.13574</strain>
    </source>
</reference>
<dbReference type="InterPro" id="IPR019734">
    <property type="entry name" value="TPR_rpt"/>
</dbReference>
<protein>
    <submittedName>
        <fullName evidence="8">Tetratricopeptide repeat protein</fullName>
    </submittedName>
</protein>
<keyword evidence="2" id="KW-0963">Cytoplasm</keyword>
<comment type="similarity">
    <text evidence="5">Belongs to the Rap family.</text>
</comment>
<dbReference type="Gene3D" id="1.25.40.10">
    <property type="entry name" value="Tetratricopeptide repeat domain"/>
    <property type="match status" value="2"/>
</dbReference>
<organism evidence="8 9">
    <name type="scientific">Tumebacillus lipolyticus</name>
    <dbReference type="NCBI Taxonomy" id="1280370"/>
    <lineage>
        <taxon>Bacteria</taxon>
        <taxon>Bacillati</taxon>
        <taxon>Bacillota</taxon>
        <taxon>Bacilli</taxon>
        <taxon>Bacillales</taxon>
        <taxon>Alicyclobacillaceae</taxon>
        <taxon>Tumebacillus</taxon>
    </lineage>
</organism>
<evidence type="ECO:0000256" key="4">
    <source>
        <dbReference type="ARBA" id="ARBA00022803"/>
    </source>
</evidence>
<dbReference type="PANTHER" id="PTHR46630:SF1">
    <property type="entry name" value="TETRATRICOPEPTIDE REPEAT PROTEIN 29"/>
    <property type="match status" value="1"/>
</dbReference>
<dbReference type="PROSITE" id="PS50005">
    <property type="entry name" value="TPR"/>
    <property type="match status" value="1"/>
</dbReference>
<comment type="caution">
    <text evidence="8">The sequence shown here is derived from an EMBL/GenBank/DDBJ whole genome shotgun (WGS) entry which is preliminary data.</text>
</comment>
<evidence type="ECO:0000256" key="6">
    <source>
        <dbReference type="PROSITE-ProRule" id="PRU00339"/>
    </source>
</evidence>
<dbReference type="EMBL" id="JBHUIO010000011">
    <property type="protein sequence ID" value="MFD2172027.1"/>
    <property type="molecule type" value="Genomic_DNA"/>
</dbReference>
<dbReference type="SMART" id="SM00028">
    <property type="entry name" value="TPR"/>
    <property type="match status" value="6"/>
</dbReference>
<proteinExistence type="inferred from homology"/>
<evidence type="ECO:0000256" key="2">
    <source>
        <dbReference type="ARBA" id="ARBA00022490"/>
    </source>
</evidence>
<keyword evidence="9" id="KW-1185">Reference proteome</keyword>
<evidence type="ECO:0000256" key="5">
    <source>
        <dbReference type="ARBA" id="ARBA00038253"/>
    </source>
</evidence>
<gene>
    <name evidence="8" type="ORF">ACFSOY_18845</name>
</gene>
<evidence type="ECO:0000313" key="9">
    <source>
        <dbReference type="Proteomes" id="UP001597343"/>
    </source>
</evidence>
<evidence type="ECO:0000256" key="1">
    <source>
        <dbReference type="ARBA" id="ARBA00004496"/>
    </source>
</evidence>